<feature type="transmembrane region" description="Helical" evidence="1">
    <location>
        <begin position="12"/>
        <end position="32"/>
    </location>
</feature>
<keyword evidence="1" id="KW-0812">Transmembrane</keyword>
<dbReference type="AlphaFoldDB" id="A0A949U4Q0"/>
<name>A0A949U4Q0_9CLOT</name>
<keyword evidence="1" id="KW-1133">Transmembrane helix</keyword>
<dbReference type="EMBL" id="JAEEGC010000178">
    <property type="protein sequence ID" value="MBV7276448.1"/>
    <property type="molecule type" value="Genomic_DNA"/>
</dbReference>
<evidence type="ECO:0000256" key="1">
    <source>
        <dbReference type="SAM" id="Phobius"/>
    </source>
</evidence>
<feature type="transmembrane region" description="Helical" evidence="1">
    <location>
        <begin position="38"/>
        <end position="58"/>
    </location>
</feature>
<accession>A0A949U4Q0</accession>
<proteinExistence type="predicted"/>
<reference evidence="2" key="1">
    <citation type="submission" date="2020-12" db="EMBL/GenBank/DDBJ databases">
        <title>Clostridium thailandense sp. nov., a novel acetogenic bacterium isolated from peat land soil in Thailand.</title>
        <authorList>
            <person name="Chaikitkaew S."/>
            <person name="Birkeland N.K."/>
        </authorList>
    </citation>
    <scope>NUCLEOTIDE SEQUENCE</scope>
    <source>
        <strain evidence="2">PL3</strain>
    </source>
</reference>
<dbReference type="Proteomes" id="UP000694308">
    <property type="component" value="Unassembled WGS sequence"/>
</dbReference>
<dbReference type="RefSeq" id="WP_218323529.1">
    <property type="nucleotide sequence ID" value="NZ_JAEEGC010000178.1"/>
</dbReference>
<evidence type="ECO:0000313" key="2">
    <source>
        <dbReference type="EMBL" id="MBV7276448.1"/>
    </source>
</evidence>
<organism evidence="2 3">
    <name type="scientific">Clostridium thailandense</name>
    <dbReference type="NCBI Taxonomy" id="2794346"/>
    <lineage>
        <taxon>Bacteria</taxon>
        <taxon>Bacillati</taxon>
        <taxon>Bacillota</taxon>
        <taxon>Clostridia</taxon>
        <taxon>Eubacteriales</taxon>
        <taxon>Clostridiaceae</taxon>
        <taxon>Clostridium</taxon>
    </lineage>
</organism>
<keyword evidence="1" id="KW-0472">Membrane</keyword>
<gene>
    <name evidence="2" type="ORF">I6U48_26565</name>
</gene>
<comment type="caution">
    <text evidence="2">The sequence shown here is derived from an EMBL/GenBank/DDBJ whole genome shotgun (WGS) entry which is preliminary data.</text>
</comment>
<protein>
    <submittedName>
        <fullName evidence="2">Uncharacterized protein</fullName>
    </submittedName>
</protein>
<evidence type="ECO:0000313" key="3">
    <source>
        <dbReference type="Proteomes" id="UP000694308"/>
    </source>
</evidence>
<keyword evidence="3" id="KW-1185">Reference proteome</keyword>
<sequence length="67" mass="7966">MYIRKLLMGVVKLVKYLLHASIVLCCYLIFVSVKEKDFQLIIFVASMFLVNIFIFIYLDLVEKKFLK</sequence>